<sequence length="580" mass="62721">MSPFHSRLSLRNRNASSTSSSYSPPSSSSMSAGLDQNAFAGAPTAVSTSMRGMRRLEARRGLEESHYLASKARSAHLNAPVDMHMLEYVSNYDTNLMCPICRCPLVDPVILYDCDHCFCRDCLRQTWTEYTPAGPRGNCPTCRASTKLMGRGGVSKILVNILDELVVRCPKHEEGCKAEVKRGAIADHVNLYCEYAMVDCPSQTCELPLRRKDAKECLHYGVSCLDCHATMLLANLETHWEEECPDRKALCQLCQSSVNHRELQDHVDQTCPATSIPCTGAEFGCTVRSKRGEIEKHTKTCTLATLAPFLEAQKKRQDEQEQSQKLLARKVQILEGGFESLQKILYAQDPDLSAAEPSRIPLLEAQLHTGNNSTATADTDSSSDTLHFPAPPSNRNSSLSTDLTFPSFSPSDAFAIAASPPPQDFSFTPPPLQSSPFTSPLHHLLSMHEALRDEVARIAAALTDLDGRHSMLILNENLRLKEEMAYLGAQVSGVMRQVGWLTSARLQAQAQHSPHAAAQTAGGGESSQGSGGGGGGDGGGVQGAVNTAATALRGAARVVNVGREGMGLGRRATDEGRTKL</sequence>
<evidence type="ECO:0000313" key="2">
    <source>
        <dbReference type="Proteomes" id="UP001320706"/>
    </source>
</evidence>
<reference evidence="1" key="1">
    <citation type="submission" date="2024-02" db="EMBL/GenBank/DDBJ databases">
        <title>Metagenome Assembled Genome of Zalaria obscura JY119.</title>
        <authorList>
            <person name="Vighnesh L."/>
            <person name="Jagadeeshwari U."/>
            <person name="Venkata Ramana C."/>
            <person name="Sasikala C."/>
        </authorList>
    </citation>
    <scope>NUCLEOTIDE SEQUENCE</scope>
    <source>
        <strain evidence="1">JY119</strain>
    </source>
</reference>
<name>A0ACC3SN66_9PEZI</name>
<dbReference type="EMBL" id="JAMKPW020000004">
    <property type="protein sequence ID" value="KAK8219199.1"/>
    <property type="molecule type" value="Genomic_DNA"/>
</dbReference>
<gene>
    <name evidence="1" type="ORF">M8818_000931</name>
</gene>
<proteinExistence type="predicted"/>
<evidence type="ECO:0000313" key="1">
    <source>
        <dbReference type="EMBL" id="KAK8219199.1"/>
    </source>
</evidence>
<protein>
    <submittedName>
        <fullName evidence="1">Uncharacterized protein</fullName>
    </submittedName>
</protein>
<organism evidence="1 2">
    <name type="scientific">Zalaria obscura</name>
    <dbReference type="NCBI Taxonomy" id="2024903"/>
    <lineage>
        <taxon>Eukaryota</taxon>
        <taxon>Fungi</taxon>
        <taxon>Dikarya</taxon>
        <taxon>Ascomycota</taxon>
        <taxon>Pezizomycotina</taxon>
        <taxon>Dothideomycetes</taxon>
        <taxon>Dothideomycetidae</taxon>
        <taxon>Dothideales</taxon>
        <taxon>Zalariaceae</taxon>
        <taxon>Zalaria</taxon>
    </lineage>
</organism>
<dbReference type="Proteomes" id="UP001320706">
    <property type="component" value="Unassembled WGS sequence"/>
</dbReference>
<accession>A0ACC3SN66</accession>
<keyword evidence="2" id="KW-1185">Reference proteome</keyword>
<comment type="caution">
    <text evidence="1">The sequence shown here is derived from an EMBL/GenBank/DDBJ whole genome shotgun (WGS) entry which is preliminary data.</text>
</comment>